<dbReference type="EMBL" id="BMDH01000003">
    <property type="protein sequence ID" value="GGI14920.1"/>
    <property type="molecule type" value="Genomic_DNA"/>
</dbReference>
<name>A0A8J3AJE2_9BIFI</name>
<feature type="domain" description="Serine dehydratase beta chain" evidence="15">
    <location>
        <begin position="3"/>
        <end position="158"/>
    </location>
</feature>
<keyword evidence="7 13" id="KW-0004">4Fe-4S</keyword>
<evidence type="ECO:0000256" key="3">
    <source>
        <dbReference type="ARBA" id="ARBA00008636"/>
    </source>
</evidence>
<evidence type="ECO:0000259" key="14">
    <source>
        <dbReference type="Pfam" id="PF03313"/>
    </source>
</evidence>
<evidence type="ECO:0000256" key="11">
    <source>
        <dbReference type="ARBA" id="ARBA00023239"/>
    </source>
</evidence>
<evidence type="ECO:0000313" key="16">
    <source>
        <dbReference type="EMBL" id="GGI14920.1"/>
    </source>
</evidence>
<dbReference type="GO" id="GO:0006094">
    <property type="term" value="P:gluconeogenesis"/>
    <property type="evidence" value="ECO:0007669"/>
    <property type="project" value="UniProtKB-KW"/>
</dbReference>
<dbReference type="InterPro" id="IPR029009">
    <property type="entry name" value="ASB_dom_sf"/>
</dbReference>
<dbReference type="GO" id="GO:0046872">
    <property type="term" value="F:metal ion binding"/>
    <property type="evidence" value="ECO:0007669"/>
    <property type="project" value="UniProtKB-KW"/>
</dbReference>
<dbReference type="InterPro" id="IPR005130">
    <property type="entry name" value="Ser_deHydtase-like_asu"/>
</dbReference>
<dbReference type="Gene3D" id="3.30.1330.90">
    <property type="entry name" value="D-3-phosphoglycerate dehydrogenase, domain 3"/>
    <property type="match status" value="1"/>
</dbReference>
<dbReference type="RefSeq" id="WP_188355488.1">
    <property type="nucleotide sequence ID" value="NZ_BMDH01000003.1"/>
</dbReference>
<dbReference type="FunFam" id="3.30.1330.90:FF:000001">
    <property type="entry name" value="L-serine ammonia-lyase 1"/>
    <property type="match status" value="1"/>
</dbReference>
<keyword evidence="11 13" id="KW-0456">Lyase</keyword>
<dbReference type="Pfam" id="PF03315">
    <property type="entry name" value="SDH_beta"/>
    <property type="match status" value="1"/>
</dbReference>
<comment type="caution">
    <text evidence="16">The sequence shown here is derived from an EMBL/GenBank/DDBJ whole genome shotgun (WGS) entry which is preliminary data.</text>
</comment>
<proteinExistence type="inferred from homology"/>
<dbReference type="GO" id="GO:0003941">
    <property type="term" value="F:L-serine ammonia-lyase activity"/>
    <property type="evidence" value="ECO:0007669"/>
    <property type="project" value="UniProtKB-UniRule"/>
</dbReference>
<gene>
    <name evidence="16" type="ORF">GCM10007377_13330</name>
</gene>
<evidence type="ECO:0000256" key="13">
    <source>
        <dbReference type="RuleBase" id="RU366059"/>
    </source>
</evidence>
<reference evidence="16" key="2">
    <citation type="submission" date="2020-09" db="EMBL/GenBank/DDBJ databases">
        <authorList>
            <person name="Sun Q."/>
            <person name="Sedlacek I."/>
        </authorList>
    </citation>
    <scope>NUCLEOTIDE SEQUENCE</scope>
    <source>
        <strain evidence="16">CCM 8606</strain>
    </source>
</reference>
<evidence type="ECO:0000256" key="5">
    <source>
        <dbReference type="ARBA" id="ARBA00018995"/>
    </source>
</evidence>
<evidence type="ECO:0000256" key="2">
    <source>
        <dbReference type="ARBA" id="ARBA00004742"/>
    </source>
</evidence>
<comment type="pathway">
    <text evidence="2">Carbohydrate biosynthesis; gluconeogenesis.</text>
</comment>
<keyword evidence="10 13" id="KW-0411">Iron-sulfur</keyword>
<dbReference type="Proteomes" id="UP000619536">
    <property type="component" value="Unassembled WGS sequence"/>
</dbReference>
<evidence type="ECO:0000256" key="6">
    <source>
        <dbReference type="ARBA" id="ARBA00022432"/>
    </source>
</evidence>
<evidence type="ECO:0000256" key="4">
    <source>
        <dbReference type="ARBA" id="ARBA00012093"/>
    </source>
</evidence>
<dbReference type="GO" id="GO:0051539">
    <property type="term" value="F:4 iron, 4 sulfur cluster binding"/>
    <property type="evidence" value="ECO:0007669"/>
    <property type="project" value="UniProtKB-UniRule"/>
</dbReference>
<evidence type="ECO:0000256" key="12">
    <source>
        <dbReference type="ARBA" id="ARBA00049406"/>
    </source>
</evidence>
<dbReference type="InterPro" id="IPR005131">
    <property type="entry name" value="Ser_deHydtase_bsu"/>
</dbReference>
<accession>A0A8J3AJE2</accession>
<keyword evidence="17" id="KW-1185">Reference proteome</keyword>
<dbReference type="Pfam" id="PF03313">
    <property type="entry name" value="SDH_alpha"/>
    <property type="match status" value="1"/>
</dbReference>
<reference evidence="16" key="1">
    <citation type="journal article" date="2014" name="Int. J. Syst. Evol. Microbiol.">
        <title>Complete genome sequence of Corynebacterium casei LMG S-19264T (=DSM 44701T), isolated from a smear-ripened cheese.</title>
        <authorList>
            <consortium name="US DOE Joint Genome Institute (JGI-PGF)"/>
            <person name="Walter F."/>
            <person name="Albersmeier A."/>
            <person name="Kalinowski J."/>
            <person name="Ruckert C."/>
        </authorList>
    </citation>
    <scope>NUCLEOTIDE SEQUENCE</scope>
    <source>
        <strain evidence="16">CCM 8606</strain>
    </source>
</reference>
<evidence type="ECO:0000256" key="7">
    <source>
        <dbReference type="ARBA" id="ARBA00022485"/>
    </source>
</evidence>
<organism evidence="16 17">
    <name type="scientific">Galliscardovia ingluviei</name>
    <dbReference type="NCBI Taxonomy" id="1769422"/>
    <lineage>
        <taxon>Bacteria</taxon>
        <taxon>Bacillati</taxon>
        <taxon>Actinomycetota</taxon>
        <taxon>Actinomycetes</taxon>
        <taxon>Bifidobacteriales</taxon>
        <taxon>Bifidobacteriaceae</taxon>
        <taxon>Galliscardovia</taxon>
    </lineage>
</organism>
<keyword evidence="9 13" id="KW-0408">Iron</keyword>
<keyword evidence="8 13" id="KW-0479">Metal-binding</keyword>
<comment type="similarity">
    <text evidence="3 13">Belongs to the iron-sulfur dependent L-serine dehydratase family.</text>
</comment>
<feature type="domain" description="Serine dehydratase-like alpha subunit" evidence="14">
    <location>
        <begin position="193"/>
        <end position="468"/>
    </location>
</feature>
<evidence type="ECO:0000256" key="8">
    <source>
        <dbReference type="ARBA" id="ARBA00022723"/>
    </source>
</evidence>
<evidence type="ECO:0000256" key="1">
    <source>
        <dbReference type="ARBA" id="ARBA00001966"/>
    </source>
</evidence>
<protein>
    <recommendedName>
        <fullName evidence="5 13">L-serine dehydratase</fullName>
        <ecNumber evidence="4 13">4.3.1.17</ecNumber>
    </recommendedName>
</protein>
<dbReference type="InterPro" id="IPR004644">
    <property type="entry name" value="Fe-S_L-Ser_mono"/>
</dbReference>
<dbReference type="SUPFAM" id="SSF143548">
    <property type="entry name" value="Serine metabolism enzymes domain"/>
    <property type="match status" value="1"/>
</dbReference>
<dbReference type="PANTHER" id="PTHR30182:SF1">
    <property type="entry name" value="L-SERINE DEHYDRATASE 1"/>
    <property type="match status" value="1"/>
</dbReference>
<sequence length="474" mass="51025">MLSVLDMFSIGIGPSSSHTVGPMRAAHEFAQRVAKYHATSQKPITRIHATLFGSLAQTGLGHGTDRAVLAGLEGKTPETVDPQDVLHDLDICSERGELWLNGTIRMPFARDDIEFDRWHAPGLHPNRVTLSAFDASNTAVLEETYYSIGGGFIATEEQMREPIATVQDAHAKTTTIPFDFCSATEMIALCEQHQCSIADLMWANEHALRPQKQTEQSMDHIWRTMRECVSNGCTSTEEMLPGGLHVRRRAPKLYERMRPDLAYVLDGKTPIADLRAHGADAEWAALFAMAVNEENAGGGRIVTAPTNGAAGIIPAVLHYYWLLSGKWAPRGIYTFLLTASAIGYLFKRNASISGAEVGCQGEVGSACSMAAGALCAVLGGTPRQVENAAEIGIEHNLGLTCDPIGGLVQIPCIERNAMATNTAINAARMALLGDGSHIVSLDSAIKTMKDTGLDMMSKYKETSQGGLAVNVTEC</sequence>
<dbReference type="NCBIfam" id="TIGR00720">
    <property type="entry name" value="sda_mono"/>
    <property type="match status" value="1"/>
</dbReference>
<comment type="cofactor">
    <cofactor evidence="1 13">
        <name>[4Fe-4S] cluster</name>
        <dbReference type="ChEBI" id="CHEBI:49883"/>
    </cofactor>
</comment>
<evidence type="ECO:0000256" key="10">
    <source>
        <dbReference type="ARBA" id="ARBA00023014"/>
    </source>
</evidence>
<dbReference type="AlphaFoldDB" id="A0A8J3AJE2"/>
<dbReference type="InterPro" id="IPR051318">
    <property type="entry name" value="Fe-S_L-Ser"/>
</dbReference>
<comment type="catalytic activity">
    <reaction evidence="12 13">
        <text>L-serine = pyruvate + NH4(+)</text>
        <dbReference type="Rhea" id="RHEA:19169"/>
        <dbReference type="ChEBI" id="CHEBI:15361"/>
        <dbReference type="ChEBI" id="CHEBI:28938"/>
        <dbReference type="ChEBI" id="CHEBI:33384"/>
        <dbReference type="EC" id="4.3.1.17"/>
    </reaction>
</comment>
<evidence type="ECO:0000259" key="15">
    <source>
        <dbReference type="Pfam" id="PF03315"/>
    </source>
</evidence>
<keyword evidence="6 13" id="KW-0312">Gluconeogenesis</keyword>
<evidence type="ECO:0000313" key="17">
    <source>
        <dbReference type="Proteomes" id="UP000619536"/>
    </source>
</evidence>
<evidence type="ECO:0000256" key="9">
    <source>
        <dbReference type="ARBA" id="ARBA00023004"/>
    </source>
</evidence>
<dbReference type="PANTHER" id="PTHR30182">
    <property type="entry name" value="L-SERINE DEHYDRATASE"/>
    <property type="match status" value="1"/>
</dbReference>
<dbReference type="EC" id="4.3.1.17" evidence="4 13"/>